<evidence type="ECO:0000313" key="2">
    <source>
        <dbReference type="Proteomes" id="UP000805704"/>
    </source>
</evidence>
<dbReference type="EMBL" id="CM024810">
    <property type="protein sequence ID" value="KAG8005795.1"/>
    <property type="molecule type" value="Genomic_DNA"/>
</dbReference>
<keyword evidence="2" id="KW-1185">Reference proteome</keyword>
<accession>A0ACB7EU94</accession>
<reference evidence="1" key="1">
    <citation type="submission" date="2020-04" db="EMBL/GenBank/DDBJ databases">
        <title>A chromosome-scale assembly and high-density genetic map of the yellow drum (Nibea albiflora) genome.</title>
        <authorList>
            <person name="Xu D."/>
            <person name="Zhang W."/>
            <person name="Chen R."/>
            <person name="Tan P."/>
            <person name="Wang L."/>
            <person name="Song H."/>
            <person name="Tian L."/>
            <person name="Zhu Q."/>
            <person name="Wang B."/>
        </authorList>
    </citation>
    <scope>NUCLEOTIDE SEQUENCE</scope>
    <source>
        <strain evidence="1">ZJHYS-2018</strain>
    </source>
</reference>
<evidence type="ECO:0000313" key="1">
    <source>
        <dbReference type="EMBL" id="KAG8005795.1"/>
    </source>
</evidence>
<protein>
    <submittedName>
        <fullName evidence="1">Uncharacterized protein</fullName>
    </submittedName>
</protein>
<dbReference type="Proteomes" id="UP000805704">
    <property type="component" value="Chromosome 22"/>
</dbReference>
<name>A0ACB7EU94_NIBAL</name>
<sequence>MDLRSPSLCVCVMMLCLLGAARCSVAGEKKCKCQEIPQFPLTKDPSSSCTEPTIHFRYMCIEGYLRKAGTSNRITCDPVNGTWTTPSLECIPDPKRPPPPSTTVTQGHTDITLDIITTTVTTFTSTPVIRFASTSVTAPTERAESTSPALQVSSHGSTQELSGTSTALITLLLVMIICAVIGLLVFKKCYRRSKENTCHQSSAEEQIPMNA</sequence>
<proteinExistence type="predicted"/>
<gene>
    <name evidence="1" type="ORF">GBF38_001785</name>
</gene>
<comment type="caution">
    <text evidence="1">The sequence shown here is derived from an EMBL/GenBank/DDBJ whole genome shotgun (WGS) entry which is preliminary data.</text>
</comment>
<organism evidence="1 2">
    <name type="scientific">Nibea albiflora</name>
    <name type="common">Yellow drum</name>
    <name type="synonym">Corvina albiflora</name>
    <dbReference type="NCBI Taxonomy" id="240163"/>
    <lineage>
        <taxon>Eukaryota</taxon>
        <taxon>Metazoa</taxon>
        <taxon>Chordata</taxon>
        <taxon>Craniata</taxon>
        <taxon>Vertebrata</taxon>
        <taxon>Euteleostomi</taxon>
        <taxon>Actinopterygii</taxon>
        <taxon>Neopterygii</taxon>
        <taxon>Teleostei</taxon>
        <taxon>Neoteleostei</taxon>
        <taxon>Acanthomorphata</taxon>
        <taxon>Eupercaria</taxon>
        <taxon>Sciaenidae</taxon>
        <taxon>Nibea</taxon>
    </lineage>
</organism>